<dbReference type="EMBL" id="KB008036">
    <property type="protein sequence ID" value="ELR15131.1"/>
    <property type="molecule type" value="Genomic_DNA"/>
</dbReference>
<accession>L8GSQ0</accession>
<feature type="compositionally biased region" description="Basic residues" evidence="1">
    <location>
        <begin position="184"/>
        <end position="202"/>
    </location>
</feature>
<feature type="compositionally biased region" description="Basic and acidic residues" evidence="1">
    <location>
        <begin position="482"/>
        <end position="495"/>
    </location>
</feature>
<gene>
    <name evidence="2" type="ORF">ACA1_216330</name>
</gene>
<feature type="compositionally biased region" description="Basic residues" evidence="1">
    <location>
        <begin position="23"/>
        <end position="43"/>
    </location>
</feature>
<evidence type="ECO:0000256" key="1">
    <source>
        <dbReference type="SAM" id="MobiDB-lite"/>
    </source>
</evidence>
<feature type="region of interest" description="Disordered" evidence="1">
    <location>
        <begin position="460"/>
        <end position="534"/>
    </location>
</feature>
<dbReference type="Proteomes" id="UP000011083">
    <property type="component" value="Unassembled WGS sequence"/>
</dbReference>
<dbReference type="AlphaFoldDB" id="L8GSQ0"/>
<name>L8GSQ0_ACACF</name>
<keyword evidence="3" id="KW-1185">Reference proteome</keyword>
<dbReference type="VEuPathDB" id="AmoebaDB:ACA1_216330"/>
<feature type="compositionally biased region" description="Acidic residues" evidence="1">
    <location>
        <begin position="219"/>
        <end position="251"/>
    </location>
</feature>
<reference evidence="2 3" key="1">
    <citation type="journal article" date="2013" name="Genome Biol.">
        <title>Genome of Acanthamoeba castellanii highlights extensive lateral gene transfer and early evolution of tyrosine kinase signaling.</title>
        <authorList>
            <person name="Clarke M."/>
            <person name="Lohan A.J."/>
            <person name="Liu B."/>
            <person name="Lagkouvardos I."/>
            <person name="Roy S."/>
            <person name="Zafar N."/>
            <person name="Bertelli C."/>
            <person name="Schilde C."/>
            <person name="Kianianmomeni A."/>
            <person name="Burglin T.R."/>
            <person name="Frech C."/>
            <person name="Turcotte B."/>
            <person name="Kopec K.O."/>
            <person name="Synnott J.M."/>
            <person name="Choo C."/>
            <person name="Paponov I."/>
            <person name="Finkler A."/>
            <person name="Soon Heng Tan C."/>
            <person name="Hutchins A.P."/>
            <person name="Weinmeier T."/>
            <person name="Rattei T."/>
            <person name="Chu J.S."/>
            <person name="Gimenez G."/>
            <person name="Irimia M."/>
            <person name="Rigden D.J."/>
            <person name="Fitzpatrick D.A."/>
            <person name="Lorenzo-Morales J."/>
            <person name="Bateman A."/>
            <person name="Chiu C.H."/>
            <person name="Tang P."/>
            <person name="Hegemann P."/>
            <person name="Fromm H."/>
            <person name="Raoult D."/>
            <person name="Greub G."/>
            <person name="Miranda-Saavedra D."/>
            <person name="Chen N."/>
            <person name="Nash P."/>
            <person name="Ginger M.L."/>
            <person name="Horn M."/>
            <person name="Schaap P."/>
            <person name="Caler L."/>
            <person name="Loftus B."/>
        </authorList>
    </citation>
    <scope>NUCLEOTIDE SEQUENCE [LARGE SCALE GENOMIC DNA]</scope>
    <source>
        <strain evidence="2 3">Neff</strain>
    </source>
</reference>
<evidence type="ECO:0000313" key="2">
    <source>
        <dbReference type="EMBL" id="ELR15131.1"/>
    </source>
</evidence>
<feature type="compositionally biased region" description="Low complexity" evidence="1">
    <location>
        <begin position="461"/>
        <end position="478"/>
    </location>
</feature>
<proteinExistence type="predicted"/>
<dbReference type="RefSeq" id="XP_004337144.1">
    <property type="nucleotide sequence ID" value="XM_004337096.1"/>
</dbReference>
<organism evidence="2 3">
    <name type="scientific">Acanthamoeba castellanii (strain ATCC 30010 / Neff)</name>
    <dbReference type="NCBI Taxonomy" id="1257118"/>
    <lineage>
        <taxon>Eukaryota</taxon>
        <taxon>Amoebozoa</taxon>
        <taxon>Discosea</taxon>
        <taxon>Longamoebia</taxon>
        <taxon>Centramoebida</taxon>
        <taxon>Acanthamoebidae</taxon>
        <taxon>Acanthamoeba</taxon>
    </lineage>
</organism>
<sequence length="534" mass="57372">MALLSPPPHKHADVGNPSSPPQSKKKRRSPYKCHKCGKPKKGHICTAVDPSSLALFKEREARPPQPAYPHHQHHPQDSPPSAGSLSLASLAATSSALSPSYAGVSSSSSASSPYSSSLSSSLSSSSSSSSVSHHHHHHHLALPTPSDDWTMRVVEGDEADMEAANGGQGLRRRRKSGASGTTTTKKRKKKRGGGGQRRRGSRSSRGANSGEGLPGDHTDDYEEDEAEIDEDDDEDGGDQDGEDDEDDDEVEEGDLLAAGEEVMGAGVSRRNLVPFLGDMAALYNTSSDNLFPTDALSRYELSGSNPMEAAAYGSGSSWANWGALGETPAAEEDFDISLFGYIDERPPEKVSGVGITLDQKKVPFFVSWFEMAASGLDMLETFLKTQRPAWRALPGVLEDLHEQKRKLNAWKDNFGKEVIGKALHEQQQQADSSSAAASTRVGGHVLFARDAEVMAMMLVDQQQQQQHQQHGTQRGTTTAKRRTPDADDQVARQEEEEREPIAPPKRRKNEAAAAAAADPLGSSSHLAAAAAHQP</sequence>
<feature type="compositionally biased region" description="Low complexity" evidence="1">
    <location>
        <begin position="79"/>
        <end position="131"/>
    </location>
</feature>
<protein>
    <submittedName>
        <fullName evidence="2">Uncharacterized protein</fullName>
    </submittedName>
</protein>
<dbReference type="KEGG" id="acan:ACA1_216330"/>
<feature type="region of interest" description="Disordered" evidence="1">
    <location>
        <begin position="1"/>
        <end position="251"/>
    </location>
</feature>
<evidence type="ECO:0000313" key="3">
    <source>
        <dbReference type="Proteomes" id="UP000011083"/>
    </source>
</evidence>
<dbReference type="GeneID" id="14915646"/>